<dbReference type="OrthoDB" id="1016457at2"/>
<name>A0A291H0D3_9MICO</name>
<evidence type="ECO:0000313" key="3">
    <source>
        <dbReference type="EMBL" id="ATG55816.1"/>
    </source>
</evidence>
<organism evidence="3 4">
    <name type="scientific">Brachybacterium ginsengisoli</name>
    <dbReference type="NCBI Taxonomy" id="1331682"/>
    <lineage>
        <taxon>Bacteria</taxon>
        <taxon>Bacillati</taxon>
        <taxon>Actinomycetota</taxon>
        <taxon>Actinomycetes</taxon>
        <taxon>Micrococcales</taxon>
        <taxon>Dermabacteraceae</taxon>
        <taxon>Brachybacterium</taxon>
    </lineage>
</organism>
<evidence type="ECO:0000313" key="4">
    <source>
        <dbReference type="Proteomes" id="UP000217889"/>
    </source>
</evidence>
<dbReference type="GO" id="GO:0016787">
    <property type="term" value="F:hydrolase activity"/>
    <property type="evidence" value="ECO:0007669"/>
    <property type="project" value="InterPro"/>
</dbReference>
<dbReference type="InterPro" id="IPR006179">
    <property type="entry name" value="5_nucleotidase/apyrase"/>
</dbReference>
<dbReference type="Pfam" id="PF00149">
    <property type="entry name" value="Metallophos"/>
    <property type="match status" value="1"/>
</dbReference>
<proteinExistence type="predicted"/>
<dbReference type="Gene3D" id="3.60.21.10">
    <property type="match status" value="1"/>
</dbReference>
<keyword evidence="4" id="KW-1185">Reference proteome</keyword>
<feature type="chain" id="PRO_5011973745" evidence="1">
    <location>
        <begin position="44"/>
        <end position="359"/>
    </location>
</feature>
<dbReference type="InterPro" id="IPR029052">
    <property type="entry name" value="Metallo-depent_PP-like"/>
</dbReference>
<dbReference type="GO" id="GO:0009166">
    <property type="term" value="P:nucleotide catabolic process"/>
    <property type="evidence" value="ECO:0007669"/>
    <property type="project" value="InterPro"/>
</dbReference>
<gene>
    <name evidence="3" type="ORF">CFK41_14305</name>
</gene>
<evidence type="ECO:0000256" key="1">
    <source>
        <dbReference type="SAM" id="SignalP"/>
    </source>
</evidence>
<dbReference type="SUPFAM" id="SSF56300">
    <property type="entry name" value="Metallo-dependent phosphatases"/>
    <property type="match status" value="1"/>
</dbReference>
<dbReference type="AlphaFoldDB" id="A0A291H0D3"/>
<feature type="domain" description="Calcineurin-like phosphoesterase" evidence="2">
    <location>
        <begin position="62"/>
        <end position="280"/>
    </location>
</feature>
<dbReference type="PANTHER" id="PTHR11575:SF24">
    <property type="entry name" value="5'-NUCLEOTIDASE"/>
    <property type="match status" value="1"/>
</dbReference>
<dbReference type="EMBL" id="CP023564">
    <property type="protein sequence ID" value="ATG55816.1"/>
    <property type="molecule type" value="Genomic_DNA"/>
</dbReference>
<dbReference type="PANTHER" id="PTHR11575">
    <property type="entry name" value="5'-NUCLEOTIDASE-RELATED"/>
    <property type="match status" value="1"/>
</dbReference>
<dbReference type="Proteomes" id="UP000217889">
    <property type="component" value="Chromosome"/>
</dbReference>
<dbReference type="InterPro" id="IPR004843">
    <property type="entry name" value="Calcineurin-like_PHP"/>
</dbReference>
<keyword evidence="1" id="KW-0732">Signal</keyword>
<feature type="signal peptide" evidence="1">
    <location>
        <begin position="1"/>
        <end position="43"/>
    </location>
</feature>
<dbReference type="InterPro" id="IPR006311">
    <property type="entry name" value="TAT_signal"/>
</dbReference>
<dbReference type="KEGG" id="bgg:CFK41_14305"/>
<evidence type="ECO:0000259" key="2">
    <source>
        <dbReference type="Pfam" id="PF00149"/>
    </source>
</evidence>
<accession>A0A291H0D3</accession>
<reference evidence="3 4" key="1">
    <citation type="journal article" date="2014" name="Int. J. Syst. Evol. Microbiol.">
        <title>Brachybacterium ginsengisoli sp. nov., isolated from soil of a ginseng field.</title>
        <authorList>
            <person name="Hoang V.A."/>
            <person name="Kim Y.J."/>
            <person name="Nguyen N.L."/>
            <person name="Yang D.C."/>
        </authorList>
    </citation>
    <scope>NUCLEOTIDE SEQUENCE [LARGE SCALE GENOMIC DNA]</scope>
    <source>
        <strain evidence="3 4">DCY80</strain>
    </source>
</reference>
<protein>
    <submittedName>
        <fullName evidence="3">Nucleotide phosphoesterase</fullName>
    </submittedName>
</protein>
<sequence>MGDPLRVPSPPLLERIMAALSRRRLLTSALAVGLVAPAGSALAAPNTSKDAKLVEGTTFRLTIMQTNDLHGHLQEVVETADGRLHENNVAKYATLIDQVRSEEENVLVVDGGDLFLRGEFEEFQSALETEILKEIGYAATVIGNNDFRVFPAGDGTAEDSYEQLKDYQRTLNFPILCGNVVYEDTGKLLPFAKASITKSYSGVKVGLIGVTTMKPEVREWEDVAGLDFIDPVEALEGGLLADASSKSHVNVILSHAGNDDDHRIATLGGVDVVLGADTHRIIRTPETEVNADGAVVPITQGGGEQEHYLTRLDLEFTVQGGEYVLTTFDGSLYEDLSDVEEDPKVVAIIDRYRAMLAEG</sequence>
<dbReference type="PROSITE" id="PS51318">
    <property type="entry name" value="TAT"/>
    <property type="match status" value="1"/>
</dbReference>